<feature type="region of interest" description="Disordered" evidence="1">
    <location>
        <begin position="191"/>
        <end position="236"/>
    </location>
</feature>
<keyword evidence="3" id="KW-1185">Reference proteome</keyword>
<dbReference type="EMBL" id="JACHGB010000005">
    <property type="protein sequence ID" value="MBB5272477.1"/>
    <property type="molecule type" value="Genomic_DNA"/>
</dbReference>
<evidence type="ECO:0000313" key="3">
    <source>
        <dbReference type="Proteomes" id="UP000532440"/>
    </source>
</evidence>
<feature type="region of interest" description="Disordered" evidence="1">
    <location>
        <begin position="120"/>
        <end position="158"/>
    </location>
</feature>
<dbReference type="NCBIfam" id="NF043076">
    <property type="entry name" value="PHA_gran_PhaM"/>
    <property type="match status" value="1"/>
</dbReference>
<comment type="caution">
    <text evidence="2">The sequence shown here is derived from an EMBL/GenBank/DDBJ whole genome shotgun (WGS) entry which is preliminary data.</text>
</comment>
<sequence length="236" mass="23773">MDEKIGMGAMGFSPLAGMTETMDFVKRAWSTFNLPSSMAPTLDLDEIDKRIADLRTVEQWLSLNLGMLQGAIQGLEIQRGTIAAMKAFGDAVGAPAGMDAGASAAKAMAAIAAMSGAQASGGQADRAPDAASSRAGPAPRDAAGDSAQAGESQKDPAAPFTHASTAAINPAAWWNLLQSQFSQVAQAAMTGAGTGAGTPQQPAASAAGARAAKARKPAARKPAAGKAATRPRKPAR</sequence>
<dbReference type="InterPro" id="IPR050026">
    <property type="entry name" value="PHA_gran_PhaM_N"/>
</dbReference>
<feature type="compositionally biased region" description="Low complexity" evidence="1">
    <location>
        <begin position="191"/>
        <end position="211"/>
    </location>
</feature>
<dbReference type="RefSeq" id="WP_183968049.1">
    <property type="nucleotide sequence ID" value="NZ_BAABEW010000022.1"/>
</dbReference>
<feature type="compositionally biased region" description="Low complexity" evidence="1">
    <location>
        <begin position="120"/>
        <end position="147"/>
    </location>
</feature>
<gene>
    <name evidence="2" type="ORF">HNQ70_002500</name>
</gene>
<evidence type="ECO:0000313" key="2">
    <source>
        <dbReference type="EMBL" id="MBB5272477.1"/>
    </source>
</evidence>
<reference evidence="2 3" key="1">
    <citation type="submission" date="2020-08" db="EMBL/GenBank/DDBJ databases">
        <title>Genomic Encyclopedia of Type Strains, Phase IV (KMG-IV): sequencing the most valuable type-strain genomes for metagenomic binning, comparative biology and taxonomic classification.</title>
        <authorList>
            <person name="Goeker M."/>
        </authorList>
    </citation>
    <scope>NUCLEOTIDE SEQUENCE [LARGE SCALE GENOMIC DNA]</scope>
    <source>
        <strain evidence="2 3">DSM 29781</strain>
    </source>
</reference>
<name>A0A7W8HI45_9BURK</name>
<dbReference type="AlphaFoldDB" id="A0A7W8HI45"/>
<proteinExistence type="predicted"/>
<accession>A0A7W8HI45</accession>
<protein>
    <submittedName>
        <fullName evidence="2">Uncharacterized protein</fullName>
    </submittedName>
</protein>
<dbReference type="Proteomes" id="UP000532440">
    <property type="component" value="Unassembled WGS sequence"/>
</dbReference>
<evidence type="ECO:0000256" key="1">
    <source>
        <dbReference type="SAM" id="MobiDB-lite"/>
    </source>
</evidence>
<organism evidence="2 3">
    <name type="scientific">Quisquiliibacterium transsilvanicum</name>
    <dbReference type="NCBI Taxonomy" id="1549638"/>
    <lineage>
        <taxon>Bacteria</taxon>
        <taxon>Pseudomonadati</taxon>
        <taxon>Pseudomonadota</taxon>
        <taxon>Betaproteobacteria</taxon>
        <taxon>Burkholderiales</taxon>
        <taxon>Burkholderiaceae</taxon>
        <taxon>Quisquiliibacterium</taxon>
    </lineage>
</organism>